<accession>A0ABV8J8W2</accession>
<name>A0ABV8J8W2_9BACL</name>
<evidence type="ECO:0000256" key="1">
    <source>
        <dbReference type="SAM" id="Coils"/>
    </source>
</evidence>
<proteinExistence type="predicted"/>
<feature type="coiled-coil region" evidence="1">
    <location>
        <begin position="47"/>
        <end position="74"/>
    </location>
</feature>
<evidence type="ECO:0000313" key="2">
    <source>
        <dbReference type="EMBL" id="MFC4075226.1"/>
    </source>
</evidence>
<keyword evidence="1" id="KW-0175">Coiled coil</keyword>
<dbReference type="EMBL" id="JBHSAP010000001">
    <property type="protein sequence ID" value="MFC4075226.1"/>
    <property type="molecule type" value="Genomic_DNA"/>
</dbReference>
<protein>
    <submittedName>
        <fullName evidence="2">Uncharacterized protein</fullName>
    </submittedName>
</protein>
<comment type="caution">
    <text evidence="2">The sequence shown here is derived from an EMBL/GenBank/DDBJ whole genome shotgun (WGS) entry which is preliminary data.</text>
</comment>
<sequence length="76" mass="8456">MPKVKKANRVLTVSDSSVPSYLQQGYDQINDKGKVVKRATGGRSVPISELNKALDEIERLKEELAETKKAKKKADK</sequence>
<dbReference type="Proteomes" id="UP001595843">
    <property type="component" value="Unassembled WGS sequence"/>
</dbReference>
<dbReference type="RefSeq" id="WP_380700941.1">
    <property type="nucleotide sequence ID" value="NZ_JBHSAP010000001.1"/>
</dbReference>
<keyword evidence="3" id="KW-1185">Reference proteome</keyword>
<evidence type="ECO:0000313" key="3">
    <source>
        <dbReference type="Proteomes" id="UP001595843"/>
    </source>
</evidence>
<organism evidence="2 3">
    <name type="scientific">Salinithrix halophila</name>
    <dbReference type="NCBI Taxonomy" id="1485204"/>
    <lineage>
        <taxon>Bacteria</taxon>
        <taxon>Bacillati</taxon>
        <taxon>Bacillota</taxon>
        <taxon>Bacilli</taxon>
        <taxon>Bacillales</taxon>
        <taxon>Thermoactinomycetaceae</taxon>
        <taxon>Salinithrix</taxon>
    </lineage>
</organism>
<reference evidence="3" key="1">
    <citation type="journal article" date="2019" name="Int. J. Syst. Evol. Microbiol.">
        <title>The Global Catalogue of Microorganisms (GCM) 10K type strain sequencing project: providing services to taxonomists for standard genome sequencing and annotation.</title>
        <authorList>
            <consortium name="The Broad Institute Genomics Platform"/>
            <consortium name="The Broad Institute Genome Sequencing Center for Infectious Disease"/>
            <person name="Wu L."/>
            <person name="Ma J."/>
        </authorList>
    </citation>
    <scope>NUCLEOTIDE SEQUENCE [LARGE SCALE GENOMIC DNA]</scope>
    <source>
        <strain evidence="3">IBRC-M 10813</strain>
    </source>
</reference>
<gene>
    <name evidence="2" type="ORF">ACFOUO_00105</name>
</gene>